<reference evidence="1" key="1">
    <citation type="submission" date="2020-04" db="EMBL/GenBank/DDBJ databases">
        <authorList>
            <person name="Chiriac C."/>
            <person name="Salcher M."/>
            <person name="Ghai R."/>
            <person name="Kavagutti S V."/>
        </authorList>
    </citation>
    <scope>NUCLEOTIDE SEQUENCE</scope>
</reference>
<gene>
    <name evidence="1" type="ORF">UFOVP670_27</name>
</gene>
<dbReference type="EMBL" id="LR796632">
    <property type="protein sequence ID" value="CAB4155614.1"/>
    <property type="molecule type" value="Genomic_DNA"/>
</dbReference>
<proteinExistence type="predicted"/>
<protein>
    <submittedName>
        <fullName evidence="1">Uncharacterized protein</fullName>
    </submittedName>
</protein>
<name>A0A6J5NJQ8_9CAUD</name>
<sequence length="60" mass="6662">MPADGGAAERKAPMSQRVKTHAEAKALAAEWREIFAGCDYVVRIIRPYFDGDDYMVVMGV</sequence>
<evidence type="ECO:0000313" key="1">
    <source>
        <dbReference type="EMBL" id="CAB4155614.1"/>
    </source>
</evidence>
<accession>A0A6J5NJQ8</accession>
<organism evidence="1">
    <name type="scientific">uncultured Caudovirales phage</name>
    <dbReference type="NCBI Taxonomy" id="2100421"/>
    <lineage>
        <taxon>Viruses</taxon>
        <taxon>Duplodnaviria</taxon>
        <taxon>Heunggongvirae</taxon>
        <taxon>Uroviricota</taxon>
        <taxon>Caudoviricetes</taxon>
        <taxon>Peduoviridae</taxon>
        <taxon>Maltschvirus</taxon>
        <taxon>Maltschvirus maltsch</taxon>
    </lineage>
</organism>